<evidence type="ECO:0000313" key="1">
    <source>
        <dbReference type="EMBL" id="AJW29395.1"/>
    </source>
</evidence>
<reference evidence="1" key="1">
    <citation type="submission" date="2014-06" db="EMBL/GenBank/DDBJ databases">
        <title>Molecular and ecological studies on carbamate pesticide degrading bacteria isolated from agricultural soils.</title>
        <authorList>
            <person name="Kim D.-U."/>
            <person name="Ka J.-O."/>
        </authorList>
    </citation>
    <scope>NUCLEOTIDE SEQUENCE</scope>
    <source>
        <strain evidence="1">NS2</strain>
        <plasmid evidence="1">201</plasmid>
    </source>
</reference>
<accession>A0A0D4ZZC8</accession>
<organism evidence="1">
    <name type="scientific">Sphingomonas sp. NS2</name>
    <dbReference type="NCBI Taxonomy" id="908605"/>
    <lineage>
        <taxon>Bacteria</taxon>
        <taxon>Pseudomonadati</taxon>
        <taxon>Pseudomonadota</taxon>
        <taxon>Alphaproteobacteria</taxon>
        <taxon>Sphingomonadales</taxon>
        <taxon>Sphingomonadaceae</taxon>
        <taxon>Sphingomonas</taxon>
    </lineage>
</organism>
<gene>
    <name evidence="1" type="ORF">plasmid201_207</name>
</gene>
<protein>
    <submittedName>
        <fullName evidence="1">Uncharacterized protein</fullName>
    </submittedName>
</protein>
<proteinExistence type="predicted"/>
<geneLocation type="plasmid" evidence="1">
    <name>201</name>
</geneLocation>
<sequence length="50" mass="5240">MGSAQRILHGFAQSNVFTPTGGSAVSDALAEAISLPASNWLRHVVIWFGA</sequence>
<dbReference type="AlphaFoldDB" id="A0A0D4ZZC8"/>
<dbReference type="EMBL" id="KM017070">
    <property type="protein sequence ID" value="AJW29395.1"/>
    <property type="molecule type" value="Genomic_DNA"/>
</dbReference>
<keyword evidence="1" id="KW-0614">Plasmid</keyword>
<name>A0A0D4ZZC8_9SPHN</name>